<name>A8Q4Q1_MALGO</name>
<keyword evidence="4" id="KW-0963">Cytoplasm</keyword>
<sequence length="194" mass="20652">MPPVKAKGGRMMALIDYRLRVTLNDGRQMTGQLLAFDTHMNLVLSNAEEFRRIKPKKKKTQKANKKQKVSHGDTAAGQAHIDEEEDDDDEPLPPVQEQKRTLGLIILRGETIISISVDAPPPESKRDMPVMAPGPGRGVPTGRGAAMGAVPMVRPPFGPPPGFGGPPPMGPPPGFGGPPPGFARPPPGFRPPGA</sequence>
<dbReference type="GO" id="GO:0071004">
    <property type="term" value="C:U2-type prespliceosome"/>
    <property type="evidence" value="ECO:0007669"/>
    <property type="project" value="TreeGrafter"/>
</dbReference>
<dbReference type="GO" id="GO:0000398">
    <property type="term" value="P:mRNA splicing, via spliceosome"/>
    <property type="evidence" value="ECO:0007669"/>
    <property type="project" value="TreeGrafter"/>
</dbReference>
<reference evidence="13 14" key="1">
    <citation type="journal article" date="2007" name="Proc. Natl. Acad. Sci. U.S.A.">
        <title>Dandruff-associated Malassezia genomes reveal convergent and divergent virulence traits shared with plant and human fungal pathogens.</title>
        <authorList>
            <person name="Xu J."/>
            <person name="Saunders C.W."/>
            <person name="Hu P."/>
            <person name="Grant R.A."/>
            <person name="Boekhout T."/>
            <person name="Kuramae E.E."/>
            <person name="Kronstad J.W."/>
            <person name="Deangelis Y.M."/>
            <person name="Reeder N.L."/>
            <person name="Johnstone K.R."/>
            <person name="Leland M."/>
            <person name="Fieno A.M."/>
            <person name="Begley W.M."/>
            <person name="Sun Y."/>
            <person name="Lacey M.P."/>
            <person name="Chaudhary T."/>
            <person name="Keough T."/>
            <person name="Chu L."/>
            <person name="Sears R."/>
            <person name="Yuan B."/>
            <person name="Dawson T.L.Jr."/>
        </authorList>
    </citation>
    <scope>NUCLEOTIDE SEQUENCE [LARGE SCALE GENOMIC DNA]</scope>
    <source>
        <strain evidence="14">ATCC MYA-4612 / CBS 7966</strain>
    </source>
</reference>
<keyword evidence="6" id="KW-0694">RNA-binding</keyword>
<proteinExistence type="inferred from homology"/>
<dbReference type="InterPro" id="IPR047575">
    <property type="entry name" value="Sm"/>
</dbReference>
<keyword evidence="7" id="KW-0508">mRNA splicing</keyword>
<keyword evidence="5" id="KW-0507">mRNA processing</keyword>
<dbReference type="Gene3D" id="2.30.30.100">
    <property type="match status" value="1"/>
</dbReference>
<evidence type="ECO:0000259" key="12">
    <source>
        <dbReference type="PROSITE" id="PS52002"/>
    </source>
</evidence>
<dbReference type="InterPro" id="IPR010920">
    <property type="entry name" value="LSM_dom_sf"/>
</dbReference>
<dbReference type="GO" id="GO:0070990">
    <property type="term" value="F:snRNP binding"/>
    <property type="evidence" value="ECO:0007669"/>
    <property type="project" value="TreeGrafter"/>
</dbReference>
<dbReference type="PROSITE" id="PS52002">
    <property type="entry name" value="SM"/>
    <property type="match status" value="1"/>
</dbReference>
<dbReference type="PANTHER" id="PTHR10701:SF0">
    <property type="entry name" value="SMALL NUCLEAR RIBONUCLEOPROTEIN-ASSOCIATED PROTEIN B"/>
    <property type="match status" value="1"/>
</dbReference>
<dbReference type="PANTHER" id="PTHR10701">
    <property type="entry name" value="SMALL NUCLEAR RIBONUCLEOPROTEIN-ASSOCIATED PROTEIN B AND N"/>
    <property type="match status" value="1"/>
</dbReference>
<feature type="compositionally biased region" description="Acidic residues" evidence="11">
    <location>
        <begin position="82"/>
        <end position="91"/>
    </location>
</feature>
<dbReference type="SUPFAM" id="SSF50182">
    <property type="entry name" value="Sm-like ribonucleoproteins"/>
    <property type="match status" value="1"/>
</dbReference>
<evidence type="ECO:0000256" key="11">
    <source>
        <dbReference type="SAM" id="MobiDB-lite"/>
    </source>
</evidence>
<comment type="caution">
    <text evidence="13">The sequence shown here is derived from an EMBL/GenBank/DDBJ whole genome shotgun (WGS) entry which is preliminary data.</text>
</comment>
<evidence type="ECO:0000256" key="9">
    <source>
        <dbReference type="ARBA" id="ARBA00023274"/>
    </source>
</evidence>
<dbReference type="InParanoid" id="A8Q4Q1"/>
<evidence type="ECO:0000256" key="5">
    <source>
        <dbReference type="ARBA" id="ARBA00022664"/>
    </source>
</evidence>
<dbReference type="GO" id="GO:0071013">
    <property type="term" value="C:catalytic step 2 spliceosome"/>
    <property type="evidence" value="ECO:0007669"/>
    <property type="project" value="TreeGrafter"/>
</dbReference>
<feature type="domain" description="Sm" evidence="12">
    <location>
        <begin position="6"/>
        <end position="121"/>
    </location>
</feature>
<dbReference type="GO" id="GO:0046540">
    <property type="term" value="C:U4/U6 x U5 tri-snRNP complex"/>
    <property type="evidence" value="ECO:0007669"/>
    <property type="project" value="TreeGrafter"/>
</dbReference>
<dbReference type="EMBL" id="AAYY01000009">
    <property type="protein sequence ID" value="EDP43006.1"/>
    <property type="molecule type" value="Genomic_DNA"/>
</dbReference>
<dbReference type="GO" id="GO:0003723">
    <property type="term" value="F:RNA binding"/>
    <property type="evidence" value="ECO:0007669"/>
    <property type="project" value="UniProtKB-KW"/>
</dbReference>
<dbReference type="InterPro" id="IPR050914">
    <property type="entry name" value="snRNP_SmB/NAA38-like"/>
</dbReference>
<gene>
    <name evidence="13" type="ORF">MGL_2602</name>
</gene>
<evidence type="ECO:0000256" key="8">
    <source>
        <dbReference type="ARBA" id="ARBA00023242"/>
    </source>
</evidence>
<comment type="similarity">
    <text evidence="3">Belongs to the snRNP SmB/SmN family.</text>
</comment>
<dbReference type="GO" id="GO:0005687">
    <property type="term" value="C:U4 snRNP"/>
    <property type="evidence" value="ECO:0007669"/>
    <property type="project" value="TreeGrafter"/>
</dbReference>
<keyword evidence="8" id="KW-0539">Nucleus</keyword>
<evidence type="ECO:0000256" key="10">
    <source>
        <dbReference type="ARBA" id="ARBA00041355"/>
    </source>
</evidence>
<evidence type="ECO:0000313" key="13">
    <source>
        <dbReference type="EMBL" id="EDP43006.1"/>
    </source>
</evidence>
<evidence type="ECO:0000256" key="2">
    <source>
        <dbReference type="ARBA" id="ARBA00004496"/>
    </source>
</evidence>
<organism evidence="13 14">
    <name type="scientific">Malassezia globosa (strain ATCC MYA-4612 / CBS 7966)</name>
    <name type="common">Dandruff-associated fungus</name>
    <dbReference type="NCBI Taxonomy" id="425265"/>
    <lineage>
        <taxon>Eukaryota</taxon>
        <taxon>Fungi</taxon>
        <taxon>Dikarya</taxon>
        <taxon>Basidiomycota</taxon>
        <taxon>Ustilaginomycotina</taxon>
        <taxon>Malasseziomycetes</taxon>
        <taxon>Malasseziales</taxon>
        <taxon>Malasseziaceae</taxon>
        <taxon>Malassezia</taxon>
    </lineage>
</organism>
<dbReference type="GO" id="GO:0005737">
    <property type="term" value="C:cytoplasm"/>
    <property type="evidence" value="ECO:0007669"/>
    <property type="project" value="UniProtKB-SubCell"/>
</dbReference>
<feature type="compositionally biased region" description="Pro residues" evidence="11">
    <location>
        <begin position="153"/>
        <end position="194"/>
    </location>
</feature>
<comment type="subcellular location">
    <subcellularLocation>
        <location evidence="2">Cytoplasm</location>
    </subcellularLocation>
    <subcellularLocation>
        <location evidence="1">Nucleus</location>
    </subcellularLocation>
</comment>
<evidence type="ECO:0000256" key="3">
    <source>
        <dbReference type="ARBA" id="ARBA00009123"/>
    </source>
</evidence>
<evidence type="ECO:0000256" key="4">
    <source>
        <dbReference type="ARBA" id="ARBA00022490"/>
    </source>
</evidence>
<dbReference type="InterPro" id="IPR001163">
    <property type="entry name" value="Sm_dom_euk/arc"/>
</dbReference>
<feature type="region of interest" description="Disordered" evidence="11">
    <location>
        <begin position="53"/>
        <end position="95"/>
    </location>
</feature>
<dbReference type="GO" id="GO:0005682">
    <property type="term" value="C:U5 snRNP"/>
    <property type="evidence" value="ECO:0007669"/>
    <property type="project" value="TreeGrafter"/>
</dbReference>
<keyword evidence="9" id="KW-0687">Ribonucleoprotein</keyword>
<dbReference type="STRING" id="425265.A8Q4Q1"/>
<evidence type="ECO:0000256" key="6">
    <source>
        <dbReference type="ARBA" id="ARBA00022884"/>
    </source>
</evidence>
<feature type="compositionally biased region" description="Basic residues" evidence="11">
    <location>
        <begin position="53"/>
        <end position="69"/>
    </location>
</feature>
<feature type="region of interest" description="Disordered" evidence="11">
    <location>
        <begin position="139"/>
        <end position="194"/>
    </location>
</feature>
<dbReference type="VEuPathDB" id="FungiDB:MGL_2602"/>
<keyword evidence="14" id="KW-1185">Reference proteome</keyword>
<dbReference type="GO" id="GO:0005686">
    <property type="term" value="C:U2 snRNP"/>
    <property type="evidence" value="ECO:0007669"/>
    <property type="project" value="TreeGrafter"/>
</dbReference>
<dbReference type="FunCoup" id="A8Q4Q1">
    <property type="interactions" value="360"/>
</dbReference>
<dbReference type="CDD" id="cd01717">
    <property type="entry name" value="Sm_B"/>
    <property type="match status" value="1"/>
</dbReference>
<dbReference type="AlphaFoldDB" id="A8Q4Q1"/>
<dbReference type="SMART" id="SM00651">
    <property type="entry name" value="Sm"/>
    <property type="match status" value="1"/>
</dbReference>
<dbReference type="Proteomes" id="UP000008837">
    <property type="component" value="Unassembled WGS sequence"/>
</dbReference>
<dbReference type="RefSeq" id="XP_001730220.1">
    <property type="nucleotide sequence ID" value="XM_001730168.1"/>
</dbReference>
<dbReference type="GO" id="GO:0005685">
    <property type="term" value="C:U1 snRNP"/>
    <property type="evidence" value="ECO:0007669"/>
    <property type="project" value="TreeGrafter"/>
</dbReference>
<evidence type="ECO:0000256" key="1">
    <source>
        <dbReference type="ARBA" id="ARBA00004123"/>
    </source>
</evidence>
<dbReference type="KEGG" id="mgl:MGL_2602"/>
<dbReference type="Pfam" id="PF01423">
    <property type="entry name" value="LSM"/>
    <property type="match status" value="1"/>
</dbReference>
<dbReference type="OrthoDB" id="2020720at2759"/>
<protein>
    <recommendedName>
        <fullName evidence="10">Sm protein B</fullName>
    </recommendedName>
</protein>
<accession>A8Q4Q1</accession>
<evidence type="ECO:0000256" key="7">
    <source>
        <dbReference type="ARBA" id="ARBA00023187"/>
    </source>
</evidence>
<evidence type="ECO:0000313" key="14">
    <source>
        <dbReference type="Proteomes" id="UP000008837"/>
    </source>
</evidence>
<dbReference type="OMA" id="KMINYRM"/>
<dbReference type="GeneID" id="5854525"/>